<feature type="binding site" evidence="7">
    <location>
        <begin position="33"/>
        <end position="37"/>
    </location>
    <ligand>
        <name>substrate</name>
    </ligand>
</feature>
<comment type="catalytic activity">
    <reaction evidence="7 8">
        <text>uroporphyrinogen III + 4 H(+) = coproporphyrinogen III + 4 CO2</text>
        <dbReference type="Rhea" id="RHEA:19865"/>
        <dbReference type="ChEBI" id="CHEBI:15378"/>
        <dbReference type="ChEBI" id="CHEBI:16526"/>
        <dbReference type="ChEBI" id="CHEBI:57308"/>
        <dbReference type="ChEBI" id="CHEBI:57309"/>
        <dbReference type="EC" id="4.1.1.37"/>
    </reaction>
</comment>
<evidence type="ECO:0000313" key="12">
    <source>
        <dbReference type="EMBL" id="MBD3689598.1"/>
    </source>
</evidence>
<keyword evidence="4 7" id="KW-0210">Decarboxylase</keyword>
<gene>
    <name evidence="7 12" type="primary">hemE</name>
    <name evidence="12" type="ORF">H8R10_05080</name>
</gene>
<comment type="function">
    <text evidence="7">Catalyzes the decarboxylation of four acetate groups of uroporphyrinogen-III to yield coproporphyrinogen-III.</text>
</comment>
<evidence type="ECO:0000259" key="10">
    <source>
        <dbReference type="PROSITE" id="PS00906"/>
    </source>
</evidence>
<dbReference type="Pfam" id="PF01208">
    <property type="entry name" value="URO-D"/>
    <property type="match status" value="1"/>
</dbReference>
<feature type="domain" description="Uroporphyrinogen decarboxylase (URO-D)" evidence="10">
    <location>
        <begin position="28"/>
        <end position="37"/>
    </location>
</feature>
<dbReference type="CDD" id="cd00717">
    <property type="entry name" value="URO-D"/>
    <property type="match status" value="1"/>
</dbReference>
<evidence type="ECO:0000256" key="3">
    <source>
        <dbReference type="ARBA" id="ARBA00012288"/>
    </source>
</evidence>
<evidence type="ECO:0000256" key="8">
    <source>
        <dbReference type="RuleBase" id="RU000554"/>
    </source>
</evidence>
<dbReference type="PROSITE" id="PS00906">
    <property type="entry name" value="UROD_1"/>
    <property type="match status" value="1"/>
</dbReference>
<dbReference type="GO" id="GO:0006782">
    <property type="term" value="P:protoporphyrinogen IX biosynthetic process"/>
    <property type="evidence" value="ECO:0007669"/>
    <property type="project" value="UniProtKB-UniRule"/>
</dbReference>
<dbReference type="PANTHER" id="PTHR21091:SF169">
    <property type="entry name" value="UROPORPHYRINOGEN DECARBOXYLASE"/>
    <property type="match status" value="1"/>
</dbReference>
<dbReference type="EMBL" id="JACRUO010000001">
    <property type="protein sequence ID" value="MBD3689598.1"/>
    <property type="molecule type" value="Genomic_DNA"/>
</dbReference>
<keyword evidence="5 7" id="KW-0456">Lyase</keyword>
<feature type="binding site" evidence="7">
    <location>
        <position position="218"/>
    </location>
    <ligand>
        <name>substrate</name>
    </ligand>
</feature>
<dbReference type="RefSeq" id="WP_191071633.1">
    <property type="nucleotide sequence ID" value="NZ_CP060506.1"/>
</dbReference>
<name>A0A8I0GDL3_9ACTO</name>
<dbReference type="UniPathway" id="UPA00251">
    <property type="reaction ID" value="UER00321"/>
</dbReference>
<accession>A0A8I0GDL3</accession>
<dbReference type="NCBIfam" id="TIGR01464">
    <property type="entry name" value="hemE"/>
    <property type="match status" value="1"/>
</dbReference>
<dbReference type="AlphaFoldDB" id="A0A8I0GDL3"/>
<comment type="caution">
    <text evidence="12">The sequence shown here is derived from an EMBL/GenBank/DDBJ whole genome shotgun (WGS) entry which is preliminary data.</text>
</comment>
<comment type="caution">
    <text evidence="7">Lacks conserved residue(s) required for the propagation of feature annotation.</text>
</comment>
<evidence type="ECO:0000256" key="4">
    <source>
        <dbReference type="ARBA" id="ARBA00022793"/>
    </source>
</evidence>
<comment type="subunit">
    <text evidence="7">Homodimer.</text>
</comment>
<dbReference type="GO" id="GO:0004853">
    <property type="term" value="F:uroporphyrinogen decarboxylase activity"/>
    <property type="evidence" value="ECO:0007669"/>
    <property type="project" value="UniProtKB-UniRule"/>
</dbReference>
<feature type="site" description="Transition state stabilizer" evidence="7">
    <location>
        <position position="82"/>
    </location>
</feature>
<dbReference type="SUPFAM" id="SSF51726">
    <property type="entry name" value="UROD/MetE-like"/>
    <property type="match status" value="1"/>
</dbReference>
<proteinExistence type="inferred from homology"/>
<dbReference type="InterPro" id="IPR000257">
    <property type="entry name" value="Uroporphyrinogen_deCOase"/>
</dbReference>
<dbReference type="PROSITE" id="PS00907">
    <property type="entry name" value="UROD_2"/>
    <property type="match status" value="1"/>
</dbReference>
<dbReference type="EC" id="4.1.1.37" evidence="3 7"/>
<keyword evidence="6 7" id="KW-0627">Porphyrin biosynthesis</keyword>
<dbReference type="GO" id="GO:0005829">
    <property type="term" value="C:cytosol"/>
    <property type="evidence" value="ECO:0007669"/>
    <property type="project" value="TreeGrafter"/>
</dbReference>
<feature type="binding site" evidence="7">
    <location>
        <position position="337"/>
    </location>
    <ligand>
        <name>substrate</name>
    </ligand>
</feature>
<keyword evidence="13" id="KW-1185">Reference proteome</keyword>
<feature type="binding site" evidence="7">
    <location>
        <position position="82"/>
    </location>
    <ligand>
        <name>substrate</name>
    </ligand>
</feature>
<reference evidence="12 13" key="1">
    <citation type="submission" date="2020-08" db="EMBL/GenBank/DDBJ databases">
        <title>Winkia gen. nov., sp. nov., isolated from faeces of the Anser albifrons in China.</title>
        <authorList>
            <person name="Liu Q."/>
        </authorList>
    </citation>
    <scope>NUCLEOTIDE SEQUENCE [LARGE SCALE GENOMIC DNA]</scope>
    <source>
        <strain evidence="12 13">C62</strain>
    </source>
</reference>
<evidence type="ECO:0000256" key="1">
    <source>
        <dbReference type="ARBA" id="ARBA00004804"/>
    </source>
</evidence>
<evidence type="ECO:0000256" key="5">
    <source>
        <dbReference type="ARBA" id="ARBA00023239"/>
    </source>
</evidence>
<organism evidence="12 13">
    <name type="scientific">Nanchangia anserum</name>
    <dbReference type="NCBI Taxonomy" id="2692125"/>
    <lineage>
        <taxon>Bacteria</taxon>
        <taxon>Bacillati</taxon>
        <taxon>Actinomycetota</taxon>
        <taxon>Actinomycetes</taxon>
        <taxon>Actinomycetales</taxon>
        <taxon>Actinomycetaceae</taxon>
        <taxon>Nanchangia</taxon>
    </lineage>
</organism>
<dbReference type="InterPro" id="IPR006361">
    <property type="entry name" value="Uroporphyrinogen_deCO2ase_HemE"/>
</dbReference>
<feature type="binding site" evidence="7">
    <location>
        <position position="163"/>
    </location>
    <ligand>
        <name>substrate</name>
    </ligand>
</feature>
<evidence type="ECO:0000256" key="2">
    <source>
        <dbReference type="ARBA" id="ARBA00009935"/>
    </source>
</evidence>
<feature type="domain" description="Uroporphyrinogen decarboxylase (URO-D)" evidence="11">
    <location>
        <begin position="151"/>
        <end position="167"/>
    </location>
</feature>
<evidence type="ECO:0000256" key="7">
    <source>
        <dbReference type="HAMAP-Rule" id="MF_00218"/>
    </source>
</evidence>
<dbReference type="PANTHER" id="PTHR21091">
    <property type="entry name" value="METHYLTETRAHYDROFOLATE:HOMOCYSTEINE METHYLTRANSFERASE RELATED"/>
    <property type="match status" value="1"/>
</dbReference>
<evidence type="ECO:0000313" key="13">
    <source>
        <dbReference type="Proteomes" id="UP000627538"/>
    </source>
</evidence>
<dbReference type="Proteomes" id="UP000627538">
    <property type="component" value="Unassembled WGS sequence"/>
</dbReference>
<evidence type="ECO:0000256" key="9">
    <source>
        <dbReference type="RuleBase" id="RU004169"/>
    </source>
</evidence>
<evidence type="ECO:0000256" key="6">
    <source>
        <dbReference type="ARBA" id="ARBA00023244"/>
    </source>
</evidence>
<evidence type="ECO:0000259" key="11">
    <source>
        <dbReference type="PROSITE" id="PS00907"/>
    </source>
</evidence>
<keyword evidence="7" id="KW-0963">Cytoplasm</keyword>
<comment type="pathway">
    <text evidence="1 7 8">Porphyrin-containing compound metabolism; protoporphyrin-IX biosynthesis; coproporphyrinogen-III from 5-aminolevulinate: step 4/4.</text>
</comment>
<dbReference type="HAMAP" id="MF_00218">
    <property type="entry name" value="URO_D"/>
    <property type="match status" value="1"/>
</dbReference>
<protein>
    <recommendedName>
        <fullName evidence="3 7">Uroporphyrinogen decarboxylase</fullName>
        <shortName evidence="7">UPD</shortName>
        <shortName evidence="7">URO-D</shortName>
        <ecNumber evidence="3 7">4.1.1.37</ecNumber>
    </recommendedName>
</protein>
<dbReference type="Gene3D" id="3.20.20.210">
    <property type="match status" value="1"/>
</dbReference>
<comment type="similarity">
    <text evidence="2 7 9">Belongs to the uroporphyrinogen decarboxylase family.</text>
</comment>
<dbReference type="InterPro" id="IPR038071">
    <property type="entry name" value="UROD/MetE-like_sf"/>
</dbReference>
<sequence length="363" mass="38342">MTRVSPTAPPAQPALLCALAGHRPSRPPVWFMRQAGRSLPEYRRVREGIAMLDACVRPDLVAEITCQPVRRHDVDAAIFFSDIMVPLKLAGVDVDIRPGIGPVLAQPPRTAADVRALTTLAPDGLGVIEDAARACIAELGDPTDPEATPLIAFAGAPFTLAAYVVEGRGTRDHLAARTLMHADPEAWDALMTWAGDLAIAFIRAQIRGGATVAQLFDSWAGSLSRADYARYCLPYSARVFSALAADGVPTIHFGTGTGPFLDLLATAGPTCVGVDYRLGLDEAIDRLRAIGRPSPLVVQGNIDPALLSCPTPVLRAHARAVVEAGMGADGHIVNLGHGVPPSTDPDCLSDLVAYIHSLRPGKD</sequence>
<comment type="subcellular location">
    <subcellularLocation>
        <location evidence="7">Cytoplasm</location>
    </subcellularLocation>
</comment>